<feature type="transmembrane region" description="Helical" evidence="6">
    <location>
        <begin position="275"/>
        <end position="293"/>
    </location>
</feature>
<feature type="transmembrane region" description="Helical" evidence="6">
    <location>
        <begin position="96"/>
        <end position="118"/>
    </location>
</feature>
<sequence length="327" mass="33288">MTSLPTPSTTFQRFRRRHGWLLTIAVILVGMLVWRAGQIPVFGGFAVRTITAGTLSLALVSIALGVVILTGGFNFAVGSMVVFINCFSAWLMQGKGLAACLLVAVLAIALSVVLSALMGWISVVSGVPDIVVTLAVSFMLPGAALLLLGGPGGGTSPEFVDLVVGGLANPWPSLCWLVASIGLIWIPLARSRFGKALYALGSSKQAAFLAGVDVGRTRIKAYALSGLFCGLAGVATTAYTASAEPRASTGLGMLLSAVAAVVLGGVALQGGTGGMAGPVLAAFILSLIPAVMLGMGVDPNTAETVRGVILIIVVLVGGWLQAQRRSA</sequence>
<keyword evidence="5 6" id="KW-0472">Membrane</keyword>
<dbReference type="Pfam" id="PF02653">
    <property type="entry name" value="BPD_transp_2"/>
    <property type="match status" value="1"/>
</dbReference>
<accession>A0ABU4L647</accession>
<evidence type="ECO:0000256" key="3">
    <source>
        <dbReference type="ARBA" id="ARBA00022692"/>
    </source>
</evidence>
<dbReference type="RefSeq" id="WP_218781393.1">
    <property type="nucleotide sequence ID" value="NZ_JAGJBZ010000002.1"/>
</dbReference>
<evidence type="ECO:0000256" key="6">
    <source>
        <dbReference type="SAM" id="Phobius"/>
    </source>
</evidence>
<evidence type="ECO:0000313" key="8">
    <source>
        <dbReference type="Proteomes" id="UP001271723"/>
    </source>
</evidence>
<keyword evidence="3 6" id="KW-0812">Transmembrane</keyword>
<comment type="caution">
    <text evidence="7">The sequence shown here is derived from an EMBL/GenBank/DDBJ whole genome shotgun (WGS) entry which is preliminary data.</text>
</comment>
<evidence type="ECO:0000256" key="2">
    <source>
        <dbReference type="ARBA" id="ARBA00022475"/>
    </source>
</evidence>
<evidence type="ECO:0000313" key="7">
    <source>
        <dbReference type="EMBL" id="MDX2911216.1"/>
    </source>
</evidence>
<evidence type="ECO:0000256" key="5">
    <source>
        <dbReference type="ARBA" id="ARBA00023136"/>
    </source>
</evidence>
<comment type="subcellular location">
    <subcellularLocation>
        <location evidence="1">Cell membrane</location>
        <topology evidence="1">Multi-pass membrane protein</topology>
    </subcellularLocation>
</comment>
<keyword evidence="8" id="KW-1185">Reference proteome</keyword>
<dbReference type="CDD" id="cd06579">
    <property type="entry name" value="TM_PBP1_transp_AraH_like"/>
    <property type="match status" value="1"/>
</dbReference>
<feature type="transmembrane region" description="Helical" evidence="6">
    <location>
        <begin position="170"/>
        <end position="188"/>
    </location>
</feature>
<organism evidence="7 8">
    <name type="scientific">Streptomyces griseiscabiei</name>
    <dbReference type="NCBI Taxonomy" id="2993540"/>
    <lineage>
        <taxon>Bacteria</taxon>
        <taxon>Bacillati</taxon>
        <taxon>Actinomycetota</taxon>
        <taxon>Actinomycetes</taxon>
        <taxon>Kitasatosporales</taxon>
        <taxon>Streptomycetaceae</taxon>
        <taxon>Streptomyces</taxon>
    </lineage>
</organism>
<gene>
    <name evidence="7" type="ORF">PV517_21255</name>
</gene>
<protein>
    <submittedName>
        <fullName evidence="7">ABC transporter permease</fullName>
    </submittedName>
</protein>
<feature type="transmembrane region" description="Helical" evidence="6">
    <location>
        <begin position="20"/>
        <end position="37"/>
    </location>
</feature>
<feature type="transmembrane region" description="Helical" evidence="6">
    <location>
        <begin position="305"/>
        <end position="322"/>
    </location>
</feature>
<evidence type="ECO:0000256" key="1">
    <source>
        <dbReference type="ARBA" id="ARBA00004651"/>
    </source>
</evidence>
<dbReference type="Proteomes" id="UP001271723">
    <property type="component" value="Unassembled WGS sequence"/>
</dbReference>
<reference evidence="7 8" key="1">
    <citation type="journal article" date="2023" name="Microb. Genom.">
        <title>Mesoterricola silvestris gen. nov., sp. nov., Mesoterricola sediminis sp. nov., Geothrix oryzae sp. nov., Geothrix edaphica sp. nov., Geothrix rubra sp. nov., and Geothrix limicola sp. nov., six novel members of Acidobacteriota isolated from soils.</title>
        <authorList>
            <person name="Weisberg A.J."/>
            <person name="Pearce E."/>
            <person name="Kramer C.G."/>
            <person name="Chang J.H."/>
            <person name="Clarke C.R."/>
        </authorList>
    </citation>
    <scope>NUCLEOTIDE SEQUENCE [LARGE SCALE GENOMIC DNA]</scope>
    <source>
        <strain evidence="7 8">NRRL_B-2795</strain>
    </source>
</reference>
<dbReference type="EMBL" id="JARAVY010000008">
    <property type="protein sequence ID" value="MDX2911216.1"/>
    <property type="molecule type" value="Genomic_DNA"/>
</dbReference>
<dbReference type="InterPro" id="IPR001851">
    <property type="entry name" value="ABC_transp_permease"/>
</dbReference>
<feature type="transmembrane region" description="Helical" evidence="6">
    <location>
        <begin position="57"/>
        <end position="84"/>
    </location>
</feature>
<feature type="transmembrane region" description="Helical" evidence="6">
    <location>
        <begin position="130"/>
        <end position="150"/>
    </location>
</feature>
<feature type="transmembrane region" description="Helical" evidence="6">
    <location>
        <begin position="221"/>
        <end position="241"/>
    </location>
</feature>
<keyword evidence="4 6" id="KW-1133">Transmembrane helix</keyword>
<proteinExistence type="predicted"/>
<evidence type="ECO:0000256" key="4">
    <source>
        <dbReference type="ARBA" id="ARBA00022989"/>
    </source>
</evidence>
<feature type="transmembrane region" description="Helical" evidence="6">
    <location>
        <begin position="247"/>
        <end position="268"/>
    </location>
</feature>
<dbReference type="PANTHER" id="PTHR32196">
    <property type="entry name" value="ABC TRANSPORTER PERMEASE PROTEIN YPHD-RELATED-RELATED"/>
    <property type="match status" value="1"/>
</dbReference>
<keyword evidence="2" id="KW-1003">Cell membrane</keyword>
<name>A0ABU4L647_9ACTN</name>